<keyword evidence="9" id="KW-0833">Ubl conjugation pathway</keyword>
<evidence type="ECO:0000313" key="21">
    <source>
        <dbReference type="EMBL" id="TGZ80698.1"/>
    </source>
</evidence>
<evidence type="ECO:0000256" key="14">
    <source>
        <dbReference type="ARBA" id="ARBA00023140"/>
    </source>
</evidence>
<evidence type="ECO:0000256" key="17">
    <source>
        <dbReference type="ARBA" id="ARBA00034523"/>
    </source>
</evidence>
<evidence type="ECO:0000256" key="18">
    <source>
        <dbReference type="PROSITE-ProRule" id="PRU00175"/>
    </source>
</evidence>
<evidence type="ECO:0000256" key="7">
    <source>
        <dbReference type="ARBA" id="ARBA00022723"/>
    </source>
</evidence>
<dbReference type="GO" id="GO:0008270">
    <property type="term" value="F:zinc ion binding"/>
    <property type="evidence" value="ECO:0007669"/>
    <property type="project" value="UniProtKB-KW"/>
</dbReference>
<dbReference type="InterPro" id="IPR025654">
    <property type="entry name" value="PEX2/10"/>
</dbReference>
<dbReference type="InterPro" id="IPR001841">
    <property type="entry name" value="Znf_RING"/>
</dbReference>
<keyword evidence="6" id="KW-0812">Transmembrane</keyword>
<dbReference type="OrthoDB" id="1701437at2759"/>
<dbReference type="PANTHER" id="PTHR48178:SF1">
    <property type="entry name" value="PEROXISOME BIOGENESIS FACTOR 2"/>
    <property type="match status" value="1"/>
</dbReference>
<keyword evidence="4" id="KW-0813">Transport</keyword>
<feature type="domain" description="RING-type" evidence="20">
    <location>
        <begin position="304"/>
        <end position="363"/>
    </location>
</feature>
<dbReference type="PROSITE" id="PS00518">
    <property type="entry name" value="ZF_RING_1"/>
    <property type="match status" value="1"/>
</dbReference>
<evidence type="ECO:0000256" key="8">
    <source>
        <dbReference type="ARBA" id="ARBA00022771"/>
    </source>
</evidence>
<evidence type="ECO:0000256" key="19">
    <source>
        <dbReference type="SAM" id="MobiDB-lite"/>
    </source>
</evidence>
<dbReference type="GO" id="GO:0005778">
    <property type="term" value="C:peroxisomal membrane"/>
    <property type="evidence" value="ECO:0007669"/>
    <property type="project" value="UniProtKB-SubCell"/>
</dbReference>
<dbReference type="SMART" id="SM00184">
    <property type="entry name" value="RING"/>
    <property type="match status" value="1"/>
</dbReference>
<feature type="compositionally biased region" description="Acidic residues" evidence="19">
    <location>
        <begin position="464"/>
        <end position="477"/>
    </location>
</feature>
<evidence type="ECO:0000256" key="2">
    <source>
        <dbReference type="ARBA" id="ARBA00004906"/>
    </source>
</evidence>
<evidence type="ECO:0000256" key="15">
    <source>
        <dbReference type="ARBA" id="ARBA00032511"/>
    </source>
</evidence>
<keyword evidence="12" id="KW-1133">Transmembrane helix</keyword>
<comment type="similarity">
    <text evidence="3">Belongs to the pex2/pex10/pex12 family.</text>
</comment>
<keyword evidence="11" id="KW-0653">Protein transport</keyword>
<keyword evidence="8 18" id="KW-0863">Zinc-finger</keyword>
<protein>
    <recommendedName>
        <fullName evidence="17">RING-type E3 ubiquitin transferase (cysteine targeting)</fullName>
        <ecNumber evidence="17">2.3.2.36</ecNumber>
    </recommendedName>
    <alternativeName>
        <fullName evidence="15">Peroxin-2</fullName>
    </alternativeName>
</protein>
<comment type="catalytic activity">
    <reaction evidence="16">
        <text>[E2 ubiquitin-conjugating enzyme]-S-ubiquitinyl-L-cysteine + [acceptor protein]-L-cysteine = [E2 ubiquitin-conjugating enzyme]-L-cysteine + [acceptor protein]-S-ubiquitinyl-L-cysteine.</text>
        <dbReference type="EC" id="2.3.2.36"/>
    </reaction>
</comment>
<keyword evidence="13" id="KW-0472">Membrane</keyword>
<organism evidence="21 22">
    <name type="scientific">Ascodesmis nigricans</name>
    <dbReference type="NCBI Taxonomy" id="341454"/>
    <lineage>
        <taxon>Eukaryota</taxon>
        <taxon>Fungi</taxon>
        <taxon>Dikarya</taxon>
        <taxon>Ascomycota</taxon>
        <taxon>Pezizomycotina</taxon>
        <taxon>Pezizomycetes</taxon>
        <taxon>Pezizales</taxon>
        <taxon>Ascodesmidaceae</taxon>
        <taxon>Ascodesmis</taxon>
    </lineage>
</organism>
<evidence type="ECO:0000256" key="9">
    <source>
        <dbReference type="ARBA" id="ARBA00022786"/>
    </source>
</evidence>
<dbReference type="GO" id="GO:0016562">
    <property type="term" value="P:protein import into peroxisome matrix, receptor recycling"/>
    <property type="evidence" value="ECO:0007669"/>
    <property type="project" value="UniProtKB-ARBA"/>
</dbReference>
<proteinExistence type="inferred from homology"/>
<evidence type="ECO:0000256" key="10">
    <source>
        <dbReference type="ARBA" id="ARBA00022833"/>
    </source>
</evidence>
<evidence type="ECO:0000256" key="13">
    <source>
        <dbReference type="ARBA" id="ARBA00023136"/>
    </source>
</evidence>
<dbReference type="AlphaFoldDB" id="A0A4S2MVQ4"/>
<dbReference type="InterPro" id="IPR006845">
    <property type="entry name" value="Pex_N"/>
</dbReference>
<evidence type="ECO:0000256" key="3">
    <source>
        <dbReference type="ARBA" id="ARBA00008704"/>
    </source>
</evidence>
<comment type="pathway">
    <text evidence="2">Protein modification; protein ubiquitination.</text>
</comment>
<dbReference type="EMBL" id="ML220123">
    <property type="protein sequence ID" value="TGZ80698.1"/>
    <property type="molecule type" value="Genomic_DNA"/>
</dbReference>
<dbReference type="GO" id="GO:0061630">
    <property type="term" value="F:ubiquitin protein ligase activity"/>
    <property type="evidence" value="ECO:0007669"/>
    <property type="project" value="UniProtKB-EC"/>
</dbReference>
<dbReference type="Proteomes" id="UP000298138">
    <property type="component" value="Unassembled WGS sequence"/>
</dbReference>
<dbReference type="PROSITE" id="PS50089">
    <property type="entry name" value="ZF_RING_2"/>
    <property type="match status" value="1"/>
</dbReference>
<feature type="compositionally biased region" description="Polar residues" evidence="19">
    <location>
        <begin position="508"/>
        <end position="517"/>
    </location>
</feature>
<dbReference type="STRING" id="341454.A0A4S2MVQ4"/>
<dbReference type="InParanoid" id="A0A4S2MVQ4"/>
<dbReference type="GO" id="GO:0016567">
    <property type="term" value="P:protein ubiquitination"/>
    <property type="evidence" value="ECO:0007669"/>
    <property type="project" value="UniProtKB-ARBA"/>
</dbReference>
<comment type="subcellular location">
    <subcellularLocation>
        <location evidence="1">Peroxisome membrane</location>
        <topology evidence="1">Multi-pass membrane protein</topology>
    </subcellularLocation>
</comment>
<keyword evidence="10" id="KW-0862">Zinc</keyword>
<dbReference type="FunCoup" id="A0A4S2MVQ4">
    <property type="interactions" value="110"/>
</dbReference>
<keyword evidence="7" id="KW-0479">Metal-binding</keyword>
<evidence type="ECO:0000256" key="16">
    <source>
        <dbReference type="ARBA" id="ARBA00034438"/>
    </source>
</evidence>
<evidence type="ECO:0000256" key="6">
    <source>
        <dbReference type="ARBA" id="ARBA00022692"/>
    </source>
</evidence>
<evidence type="ECO:0000313" key="22">
    <source>
        <dbReference type="Proteomes" id="UP000298138"/>
    </source>
</evidence>
<keyword evidence="22" id="KW-1185">Reference proteome</keyword>
<gene>
    <name evidence="21" type="ORF">EX30DRAFT_364363</name>
</gene>
<evidence type="ECO:0000256" key="4">
    <source>
        <dbReference type="ARBA" id="ARBA00022448"/>
    </source>
</evidence>
<name>A0A4S2MVQ4_9PEZI</name>
<evidence type="ECO:0000256" key="5">
    <source>
        <dbReference type="ARBA" id="ARBA00022679"/>
    </source>
</evidence>
<dbReference type="PANTHER" id="PTHR48178">
    <property type="entry name" value="PEROXISOME BIOGENESIS FACTOR 2"/>
    <property type="match status" value="1"/>
</dbReference>
<sequence>MASATTSRLAAPAIANSPPADWQIASRAAQDRIIQLQQQRAREASSNPSRIRSFFAGETVKPSFRVGQLDTELLDEELLELLKGQLWGGLKYFRPSIKENWEPELLLVLRAALFKLTIWDHNASYGAALQNLRYTDARKSGPIDYPPSKTQKSLYGLVTVGGRYLYSRLNLFLLAHSDPYETSPSLASKLSNLVDKLGSLHSALTLISFTAFLLTGHYRTLLDRILRMRLVTPNRAVAREVSFEYLNRQLVWHAFTEFLLFILPLLRIGRWRRWWARFLRKVRSENGPNGEATGELAFLPDRTCAICYKETDAESAGAGLGGGRATDITNPYEAVECGHVYCYVCIAGKIELEEGEGWTCLRCGTIVKRCKPWMGDVEGLATGDWGEDEDAHGKRHSIVSAMSSRSSVSSDEEVAEHMIQTDLLDELQDGDDEENDDDEHEDEDEEDEEDGGYHRLNTFKHGEEEDEDEDVSEAESEETQRPLSSGRLTADQIQWPEGYDAEGLLDDSQYNTAEDYE</sequence>
<feature type="region of interest" description="Disordered" evidence="19">
    <location>
        <begin position="423"/>
        <end position="517"/>
    </location>
</feature>
<keyword evidence="5" id="KW-0808">Transferase</keyword>
<dbReference type="Pfam" id="PF04757">
    <property type="entry name" value="Pex2_Pex12"/>
    <property type="match status" value="1"/>
</dbReference>
<evidence type="ECO:0000256" key="1">
    <source>
        <dbReference type="ARBA" id="ARBA00004585"/>
    </source>
</evidence>
<reference evidence="21 22" key="1">
    <citation type="submission" date="2019-04" db="EMBL/GenBank/DDBJ databases">
        <title>Comparative genomics and transcriptomics to analyze fruiting body development in filamentous ascomycetes.</title>
        <authorList>
            <consortium name="DOE Joint Genome Institute"/>
            <person name="Lutkenhaus R."/>
            <person name="Traeger S."/>
            <person name="Breuer J."/>
            <person name="Kuo A."/>
            <person name="Lipzen A."/>
            <person name="Pangilinan J."/>
            <person name="Dilworth D."/>
            <person name="Sandor L."/>
            <person name="Poggeler S."/>
            <person name="Barry K."/>
            <person name="Grigoriev I.V."/>
            <person name="Nowrousian M."/>
        </authorList>
    </citation>
    <scope>NUCLEOTIDE SEQUENCE [LARGE SCALE GENOMIC DNA]</scope>
    <source>
        <strain evidence="21 22">CBS 389.68</strain>
    </source>
</reference>
<evidence type="ECO:0000256" key="12">
    <source>
        <dbReference type="ARBA" id="ARBA00022989"/>
    </source>
</evidence>
<dbReference type="SUPFAM" id="SSF57850">
    <property type="entry name" value="RING/U-box"/>
    <property type="match status" value="1"/>
</dbReference>
<feature type="compositionally biased region" description="Acidic residues" evidence="19">
    <location>
        <begin position="423"/>
        <end position="450"/>
    </location>
</feature>
<dbReference type="EC" id="2.3.2.36" evidence="17"/>
<keyword evidence="14" id="KW-0576">Peroxisome</keyword>
<evidence type="ECO:0000256" key="11">
    <source>
        <dbReference type="ARBA" id="ARBA00022927"/>
    </source>
</evidence>
<dbReference type="InterPro" id="IPR017907">
    <property type="entry name" value="Znf_RING_CS"/>
</dbReference>
<evidence type="ECO:0000259" key="20">
    <source>
        <dbReference type="PROSITE" id="PS50089"/>
    </source>
</evidence>
<accession>A0A4S2MVQ4</accession>